<evidence type="ECO:0000256" key="3">
    <source>
        <dbReference type="SAM" id="SignalP"/>
    </source>
</evidence>
<keyword evidence="5" id="KW-1185">Reference proteome</keyword>
<feature type="compositionally biased region" description="Acidic residues" evidence="2">
    <location>
        <begin position="85"/>
        <end position="96"/>
    </location>
</feature>
<evidence type="ECO:0000256" key="1">
    <source>
        <dbReference type="SAM" id="Coils"/>
    </source>
</evidence>
<evidence type="ECO:0000256" key="2">
    <source>
        <dbReference type="SAM" id="MobiDB-lite"/>
    </source>
</evidence>
<sequence length="96" mass="11109">MKKFPLFILIAASFLIAGESNQTRPSQEHNASLSEQNLTLKHIKEQQEREKKYAKEKAFYEGKDYNLSDKKISPKEIESVPTIPPEDDFDMSDVYN</sequence>
<feature type="coiled-coil region" evidence="1">
    <location>
        <begin position="30"/>
        <end position="63"/>
    </location>
</feature>
<organism evidence="4 5">
    <name type="scientific">Nitratifractor salsuginis (strain DSM 16511 / JCM 12458 / E9I37-1)</name>
    <dbReference type="NCBI Taxonomy" id="749222"/>
    <lineage>
        <taxon>Bacteria</taxon>
        <taxon>Pseudomonadati</taxon>
        <taxon>Campylobacterota</taxon>
        <taxon>Epsilonproteobacteria</taxon>
        <taxon>Campylobacterales</taxon>
        <taxon>Sulfurovaceae</taxon>
        <taxon>Nitratifractor</taxon>
    </lineage>
</organism>
<dbReference type="KEGG" id="nsa:Nitsa_1444"/>
<proteinExistence type="predicted"/>
<feature type="region of interest" description="Disordered" evidence="2">
    <location>
        <begin position="74"/>
        <end position="96"/>
    </location>
</feature>
<dbReference type="EMBL" id="CP002452">
    <property type="protein sequence ID" value="ADV46693.1"/>
    <property type="molecule type" value="Genomic_DNA"/>
</dbReference>
<gene>
    <name evidence="4" type="ordered locus">Nitsa_1444</name>
</gene>
<dbReference type="HOGENOM" id="CLU_186977_0_0_7"/>
<reference evidence="5" key="2">
    <citation type="submission" date="2011-01" db="EMBL/GenBank/DDBJ databases">
        <title>The complete genome of Nitratifractor salsuginis DSM 16511.</title>
        <authorList>
            <consortium name="US DOE Joint Genome Institute (JGI-PGF)"/>
            <person name="Lucas S."/>
            <person name="Copeland A."/>
            <person name="Lapidus A."/>
            <person name="Bruce D."/>
            <person name="Goodwin L."/>
            <person name="Pitluck S."/>
            <person name="Kyrpides N."/>
            <person name="Mavromatis K."/>
            <person name="Ivanova N."/>
            <person name="Mikhailova N."/>
            <person name="Zeytun A."/>
            <person name="Detter J.C."/>
            <person name="Tapia R."/>
            <person name="Han C."/>
            <person name="Land M."/>
            <person name="Hauser L."/>
            <person name="Markowitz V."/>
            <person name="Cheng J.-F."/>
            <person name="Hugenholtz P."/>
            <person name="Woyke T."/>
            <person name="Wu D."/>
            <person name="Tindall B."/>
            <person name="Schuetze A."/>
            <person name="Brambilla E."/>
            <person name="Klenk H.-P."/>
            <person name="Eisen J.A."/>
        </authorList>
    </citation>
    <scope>NUCLEOTIDE SEQUENCE [LARGE SCALE GENOMIC DNA]</scope>
    <source>
        <strain evidence="5">DSM 16511 / JCM 12458 / E9I37-1</strain>
    </source>
</reference>
<dbReference type="eggNOG" id="ENOG5031ASW">
    <property type="taxonomic scope" value="Bacteria"/>
</dbReference>
<accession>E6WZQ2</accession>
<evidence type="ECO:0000313" key="4">
    <source>
        <dbReference type="EMBL" id="ADV46693.1"/>
    </source>
</evidence>
<dbReference type="STRING" id="749222.Nitsa_1444"/>
<feature type="signal peptide" evidence="3">
    <location>
        <begin position="1"/>
        <end position="17"/>
    </location>
</feature>
<name>E6WZQ2_NITSE</name>
<keyword evidence="3" id="KW-0732">Signal</keyword>
<feature type="chain" id="PRO_5003212416" evidence="3">
    <location>
        <begin position="18"/>
        <end position="96"/>
    </location>
</feature>
<reference evidence="4 5" key="1">
    <citation type="journal article" date="2011" name="Stand. Genomic Sci.">
        <title>Complete genome sequence of Nitratifractor salsuginis type strain (E9I37-1).</title>
        <authorList>
            <person name="Anderson I."/>
            <person name="Sikorski J."/>
            <person name="Zeytun A."/>
            <person name="Nolan M."/>
            <person name="Lapidus A."/>
            <person name="Lucas S."/>
            <person name="Hammon N."/>
            <person name="Deshpande S."/>
            <person name="Cheng J.F."/>
            <person name="Tapia R."/>
            <person name="Han C."/>
            <person name="Goodwin L."/>
            <person name="Pitluck S."/>
            <person name="Liolios K."/>
            <person name="Pagani I."/>
            <person name="Ivanova N."/>
            <person name="Huntemann M."/>
            <person name="Mavromatis K."/>
            <person name="Ovchinikova G."/>
            <person name="Pati A."/>
            <person name="Chen A."/>
            <person name="Palaniappan K."/>
            <person name="Land M."/>
            <person name="Hauser L."/>
            <person name="Brambilla E.M."/>
            <person name="Ngatchou-Djao O.D."/>
            <person name="Rohde M."/>
            <person name="Tindall B.J."/>
            <person name="Goker M."/>
            <person name="Detter J.C."/>
            <person name="Woyke T."/>
            <person name="Bristow J."/>
            <person name="Eisen J.A."/>
            <person name="Markowitz V."/>
            <person name="Hugenholtz P."/>
            <person name="Klenk H.P."/>
            <person name="Kyrpides N.C."/>
        </authorList>
    </citation>
    <scope>NUCLEOTIDE SEQUENCE [LARGE SCALE GENOMIC DNA]</scope>
    <source>
        <strain evidence="5">DSM 16511 / JCM 12458 / E9I37-1</strain>
    </source>
</reference>
<dbReference type="RefSeq" id="WP_013554382.1">
    <property type="nucleotide sequence ID" value="NC_014935.1"/>
</dbReference>
<evidence type="ECO:0000313" key="5">
    <source>
        <dbReference type="Proteomes" id="UP000008633"/>
    </source>
</evidence>
<dbReference type="Proteomes" id="UP000008633">
    <property type="component" value="Chromosome"/>
</dbReference>
<keyword evidence="1" id="KW-0175">Coiled coil</keyword>
<protein>
    <submittedName>
        <fullName evidence="4">Uncharacterized protein</fullName>
    </submittedName>
</protein>
<dbReference type="AlphaFoldDB" id="E6WZQ2"/>